<sequence>IPKFADIGYLRTEEVEALHHILYSSVPSKNKGNPWSFLVKNQSHMKTNLIFNRYIGLRCMCFSSNLHFNDNSEPDKLIISSSPLERREFLDHFVLIMQANESLFYQQLPVVVFSVHSPFIQNNPIFVANVLKLGHEYEVNVRLEEEHLLPHPFPTNCTDYDEMWRKNNKTGPRSQEACQKKCLESFEEQCWEYASARMLSFGNNDNPICEKIELEEIPRCEMNCKNNCLDTIKITAFLETTEVNVMKHNALYSKEELFSYIGGLMGCWLGISVWASVGIFENAIRKIVQAKRLFRKN</sequence>
<protein>
    <submittedName>
        <fullName evidence="2">Uncharacterized protein</fullName>
    </submittedName>
</protein>
<name>A0A8X6P1C7_NEPPI</name>
<evidence type="ECO:0000313" key="3">
    <source>
        <dbReference type="Proteomes" id="UP000887013"/>
    </source>
</evidence>
<dbReference type="AlphaFoldDB" id="A0A8X6P1C7"/>
<keyword evidence="1" id="KW-0472">Membrane</keyword>
<feature type="transmembrane region" description="Helical" evidence="1">
    <location>
        <begin position="257"/>
        <end position="280"/>
    </location>
</feature>
<evidence type="ECO:0000313" key="2">
    <source>
        <dbReference type="EMBL" id="GFT43405.1"/>
    </source>
</evidence>
<gene>
    <name evidence="2" type="primary">AVEN_235582_1</name>
    <name evidence="2" type="ORF">NPIL_405941</name>
</gene>
<organism evidence="2 3">
    <name type="scientific">Nephila pilipes</name>
    <name type="common">Giant wood spider</name>
    <name type="synonym">Nephila maculata</name>
    <dbReference type="NCBI Taxonomy" id="299642"/>
    <lineage>
        <taxon>Eukaryota</taxon>
        <taxon>Metazoa</taxon>
        <taxon>Ecdysozoa</taxon>
        <taxon>Arthropoda</taxon>
        <taxon>Chelicerata</taxon>
        <taxon>Arachnida</taxon>
        <taxon>Araneae</taxon>
        <taxon>Araneomorphae</taxon>
        <taxon>Entelegynae</taxon>
        <taxon>Araneoidea</taxon>
        <taxon>Nephilidae</taxon>
        <taxon>Nephila</taxon>
    </lineage>
</organism>
<keyword evidence="1" id="KW-1133">Transmembrane helix</keyword>
<dbReference type="Proteomes" id="UP000887013">
    <property type="component" value="Unassembled WGS sequence"/>
</dbReference>
<evidence type="ECO:0000256" key="1">
    <source>
        <dbReference type="SAM" id="Phobius"/>
    </source>
</evidence>
<proteinExistence type="predicted"/>
<dbReference type="OrthoDB" id="6436547at2759"/>
<comment type="caution">
    <text evidence="2">The sequence shown here is derived from an EMBL/GenBank/DDBJ whole genome shotgun (WGS) entry which is preliminary data.</text>
</comment>
<reference evidence="2" key="1">
    <citation type="submission" date="2020-08" db="EMBL/GenBank/DDBJ databases">
        <title>Multicomponent nature underlies the extraordinary mechanical properties of spider dragline silk.</title>
        <authorList>
            <person name="Kono N."/>
            <person name="Nakamura H."/>
            <person name="Mori M."/>
            <person name="Yoshida Y."/>
            <person name="Ohtoshi R."/>
            <person name="Malay A.D."/>
            <person name="Moran D.A.P."/>
            <person name="Tomita M."/>
            <person name="Numata K."/>
            <person name="Arakawa K."/>
        </authorList>
    </citation>
    <scope>NUCLEOTIDE SEQUENCE</scope>
</reference>
<dbReference type="Gene3D" id="1.10.287.770">
    <property type="entry name" value="YojJ-like"/>
    <property type="match status" value="1"/>
</dbReference>
<keyword evidence="1" id="KW-0812">Transmembrane</keyword>
<keyword evidence="3" id="KW-1185">Reference proteome</keyword>
<feature type="non-terminal residue" evidence="2">
    <location>
        <position position="1"/>
    </location>
</feature>
<dbReference type="EMBL" id="BMAW01064111">
    <property type="protein sequence ID" value="GFT43405.1"/>
    <property type="molecule type" value="Genomic_DNA"/>
</dbReference>
<accession>A0A8X6P1C7</accession>